<feature type="transmembrane region" description="Helical" evidence="9">
    <location>
        <begin position="269"/>
        <end position="289"/>
    </location>
</feature>
<evidence type="ECO:0000259" key="10">
    <source>
        <dbReference type="Pfam" id="PF13231"/>
    </source>
</evidence>
<dbReference type="InterPro" id="IPR038731">
    <property type="entry name" value="RgtA/B/C-like"/>
</dbReference>
<feature type="transmembrane region" description="Helical" evidence="9">
    <location>
        <begin position="411"/>
        <end position="430"/>
    </location>
</feature>
<feature type="region of interest" description="Disordered" evidence="8">
    <location>
        <begin position="1"/>
        <end position="36"/>
    </location>
</feature>
<keyword evidence="12" id="KW-1185">Reference proteome</keyword>
<feature type="transmembrane region" description="Helical" evidence="9">
    <location>
        <begin position="375"/>
        <end position="399"/>
    </location>
</feature>
<evidence type="ECO:0000256" key="3">
    <source>
        <dbReference type="ARBA" id="ARBA00022676"/>
    </source>
</evidence>
<comment type="subcellular location">
    <subcellularLocation>
        <location evidence="1">Cell membrane</location>
        <topology evidence="1">Multi-pass membrane protein</topology>
    </subcellularLocation>
</comment>
<evidence type="ECO:0000256" key="1">
    <source>
        <dbReference type="ARBA" id="ARBA00004651"/>
    </source>
</evidence>
<evidence type="ECO:0000256" key="6">
    <source>
        <dbReference type="ARBA" id="ARBA00022989"/>
    </source>
</evidence>
<comment type="caution">
    <text evidence="11">The sequence shown here is derived from an EMBL/GenBank/DDBJ whole genome shotgun (WGS) entry which is preliminary data.</text>
</comment>
<feature type="transmembrane region" description="Helical" evidence="9">
    <location>
        <begin position="140"/>
        <end position="161"/>
    </location>
</feature>
<organism evidence="11 12">
    <name type="scientific">Paraconexibacter algicola</name>
    <dbReference type="NCBI Taxonomy" id="2133960"/>
    <lineage>
        <taxon>Bacteria</taxon>
        <taxon>Bacillati</taxon>
        <taxon>Actinomycetota</taxon>
        <taxon>Thermoleophilia</taxon>
        <taxon>Solirubrobacterales</taxon>
        <taxon>Paraconexibacteraceae</taxon>
        <taxon>Paraconexibacter</taxon>
    </lineage>
</organism>
<sequence length="620" mass="68606">MSAVDHLTHRDRDRAPASPPPGVPPRRPGPRDRARDALRDTVARARAWRPTRWSAAIVALLLGSFLVRIWGVDHGMPYAYNADENAHFLPKAIGLFGHGWNPHYFVNPPAYTYVLHIVFAGWFGGREAVASQFASDPTEVWVVARVTAAALGTLGIWLLYLAGKRFFDRRVGLLAAGLMAVAFLPVFYSHLALNDVPTLAPICLSLWGTAGILHRGWTRDYVVAGLGLGLACATKYTGGIVLLPLLAATVFQMLQAGTTEGALVHLRRVLLAGVMATIGFVAANPYAVLAFDEFRDGLEHQTTVSGDSFGKLGLTHDNGIEYYLWAFTWGLGWVPILAAAIAIGVLLAVDRRMAVVLAPAPLIFLYFMGGQERFFGRWLLPIFPIACILAAFVVIWAVDRLARRTGPTWKPALMSLGVVLLCGQGLLYSLHSGLVLSRDDTRNLTRAWMVENVAPRSKIVVEPIVPDAWAQDAESIMRQTTGNGNRWIKFPTSRSNIANDGSFIPDPGRIVNIEDYERTLAPELIDRYEEDQYCYVVSGSTQRGRAEAEPEQVPGAIAYYKELEKRSILVREDSPYREGADPVDFNFDWSFQYYPLAYHRPGPLIRVYRLTGGRCAFKGR</sequence>
<keyword evidence="7 9" id="KW-0472">Membrane</keyword>
<keyword evidence="6 9" id="KW-1133">Transmembrane helix</keyword>
<accession>A0A2T4UD43</accession>
<feature type="transmembrane region" description="Helical" evidence="9">
    <location>
        <begin position="53"/>
        <end position="71"/>
    </location>
</feature>
<evidence type="ECO:0000313" key="11">
    <source>
        <dbReference type="EMBL" id="PTL55428.1"/>
    </source>
</evidence>
<reference evidence="11 12" key="1">
    <citation type="submission" date="2018-03" db="EMBL/GenBank/DDBJ databases">
        <title>Aquarubrobacter algicola gen. nov., sp. nov., a novel actinobacterium isolated from shallow eutrophic lake during the end of cyanobacterial harmful algal blooms.</title>
        <authorList>
            <person name="Chun S.J."/>
        </authorList>
    </citation>
    <scope>NUCLEOTIDE SEQUENCE [LARGE SCALE GENOMIC DNA]</scope>
    <source>
        <strain evidence="11 12">Seoho-28</strain>
    </source>
</reference>
<dbReference type="Proteomes" id="UP000240739">
    <property type="component" value="Unassembled WGS sequence"/>
</dbReference>
<dbReference type="Pfam" id="PF13231">
    <property type="entry name" value="PMT_2"/>
    <property type="match status" value="1"/>
</dbReference>
<keyword evidence="3" id="KW-0328">Glycosyltransferase</keyword>
<keyword evidence="2" id="KW-1003">Cell membrane</keyword>
<proteinExistence type="predicted"/>
<dbReference type="GO" id="GO:0016763">
    <property type="term" value="F:pentosyltransferase activity"/>
    <property type="evidence" value="ECO:0007669"/>
    <property type="project" value="TreeGrafter"/>
</dbReference>
<dbReference type="RefSeq" id="WP_107570471.1">
    <property type="nucleotide sequence ID" value="NZ_PYYB01000003.1"/>
</dbReference>
<dbReference type="GO" id="GO:0009103">
    <property type="term" value="P:lipopolysaccharide biosynthetic process"/>
    <property type="evidence" value="ECO:0007669"/>
    <property type="project" value="UniProtKB-ARBA"/>
</dbReference>
<feature type="compositionally biased region" description="Pro residues" evidence="8">
    <location>
        <begin position="17"/>
        <end position="27"/>
    </location>
</feature>
<feature type="compositionally biased region" description="Basic and acidic residues" evidence="8">
    <location>
        <begin position="1"/>
        <end position="15"/>
    </location>
</feature>
<evidence type="ECO:0000256" key="4">
    <source>
        <dbReference type="ARBA" id="ARBA00022679"/>
    </source>
</evidence>
<feature type="transmembrane region" description="Helical" evidence="9">
    <location>
        <begin position="322"/>
        <end position="346"/>
    </location>
</feature>
<gene>
    <name evidence="11" type="ORF">C7Y72_17370</name>
</gene>
<evidence type="ECO:0000256" key="9">
    <source>
        <dbReference type="SAM" id="Phobius"/>
    </source>
</evidence>
<protein>
    <recommendedName>
        <fullName evidence="10">Glycosyltransferase RgtA/B/C/D-like domain-containing protein</fullName>
    </recommendedName>
</protein>
<dbReference type="EMBL" id="PYYB01000003">
    <property type="protein sequence ID" value="PTL55428.1"/>
    <property type="molecule type" value="Genomic_DNA"/>
</dbReference>
<dbReference type="InterPro" id="IPR050297">
    <property type="entry name" value="LipidA_mod_glycosyltrf_83"/>
</dbReference>
<evidence type="ECO:0000256" key="8">
    <source>
        <dbReference type="SAM" id="MobiDB-lite"/>
    </source>
</evidence>
<dbReference type="AlphaFoldDB" id="A0A2T4UD43"/>
<evidence type="ECO:0000313" key="12">
    <source>
        <dbReference type="Proteomes" id="UP000240739"/>
    </source>
</evidence>
<name>A0A2T4UD43_9ACTN</name>
<keyword evidence="4" id="KW-0808">Transferase</keyword>
<dbReference type="GO" id="GO:0005886">
    <property type="term" value="C:plasma membrane"/>
    <property type="evidence" value="ECO:0007669"/>
    <property type="project" value="UniProtKB-SubCell"/>
</dbReference>
<feature type="transmembrane region" description="Helical" evidence="9">
    <location>
        <begin position="353"/>
        <end position="369"/>
    </location>
</feature>
<feature type="transmembrane region" description="Helical" evidence="9">
    <location>
        <begin position="221"/>
        <end position="248"/>
    </location>
</feature>
<evidence type="ECO:0000256" key="2">
    <source>
        <dbReference type="ARBA" id="ARBA00022475"/>
    </source>
</evidence>
<evidence type="ECO:0000256" key="7">
    <source>
        <dbReference type="ARBA" id="ARBA00023136"/>
    </source>
</evidence>
<feature type="domain" description="Glycosyltransferase RgtA/B/C/D-like" evidence="10">
    <location>
        <begin position="143"/>
        <end position="271"/>
    </location>
</feature>
<dbReference type="PANTHER" id="PTHR33908:SF11">
    <property type="entry name" value="MEMBRANE PROTEIN"/>
    <property type="match status" value="1"/>
</dbReference>
<feature type="transmembrane region" description="Helical" evidence="9">
    <location>
        <begin position="173"/>
        <end position="191"/>
    </location>
</feature>
<evidence type="ECO:0000256" key="5">
    <source>
        <dbReference type="ARBA" id="ARBA00022692"/>
    </source>
</evidence>
<dbReference type="PANTHER" id="PTHR33908">
    <property type="entry name" value="MANNOSYLTRANSFERASE YKCB-RELATED"/>
    <property type="match status" value="1"/>
</dbReference>
<dbReference type="OrthoDB" id="5240656at2"/>
<keyword evidence="5 9" id="KW-0812">Transmembrane</keyword>